<dbReference type="InterPro" id="IPR020845">
    <property type="entry name" value="AMP-binding_CS"/>
</dbReference>
<protein>
    <submittedName>
        <fullName evidence="3">Long-chain fatty acid--CoA ligase</fullName>
    </submittedName>
</protein>
<dbReference type="PANTHER" id="PTHR43767:SF1">
    <property type="entry name" value="NONRIBOSOMAL PEPTIDE SYNTHASE PES1 (EUROFUNG)-RELATED"/>
    <property type="match status" value="1"/>
</dbReference>
<feature type="domain" description="AMP-dependent synthetase/ligase" evidence="1">
    <location>
        <begin position="52"/>
        <end position="447"/>
    </location>
</feature>
<dbReference type="Pfam" id="PF00501">
    <property type="entry name" value="AMP-binding"/>
    <property type="match status" value="1"/>
</dbReference>
<dbReference type="Pfam" id="PF13193">
    <property type="entry name" value="AMP-binding_C"/>
    <property type="match status" value="1"/>
</dbReference>
<dbReference type="InterPro" id="IPR050237">
    <property type="entry name" value="ATP-dep_AMP-bd_enzyme"/>
</dbReference>
<dbReference type="InterPro" id="IPR000873">
    <property type="entry name" value="AMP-dep_synth/lig_dom"/>
</dbReference>
<reference evidence="3" key="2">
    <citation type="submission" date="2021-04" db="EMBL/GenBank/DDBJ databases">
        <authorList>
            <person name="Gilroy R."/>
        </authorList>
    </citation>
    <scope>NUCLEOTIDE SEQUENCE</scope>
    <source>
        <strain evidence="3">4376</strain>
    </source>
</reference>
<dbReference type="PANTHER" id="PTHR43767">
    <property type="entry name" value="LONG-CHAIN-FATTY-ACID--COA LIGASE"/>
    <property type="match status" value="1"/>
</dbReference>
<dbReference type="Gene3D" id="3.40.50.12780">
    <property type="entry name" value="N-terminal domain of ligase-like"/>
    <property type="match status" value="1"/>
</dbReference>
<dbReference type="Proteomes" id="UP000824189">
    <property type="component" value="Unassembled WGS sequence"/>
</dbReference>
<dbReference type="AlphaFoldDB" id="A0A9D1RY08"/>
<organism evidence="3 4">
    <name type="scientific">Candidatus Corynebacterium gallistercoris</name>
    <dbReference type="NCBI Taxonomy" id="2838530"/>
    <lineage>
        <taxon>Bacteria</taxon>
        <taxon>Bacillati</taxon>
        <taxon>Actinomycetota</taxon>
        <taxon>Actinomycetes</taxon>
        <taxon>Mycobacteriales</taxon>
        <taxon>Corynebacteriaceae</taxon>
        <taxon>Corynebacterium</taxon>
    </lineage>
</organism>
<feature type="domain" description="AMP-binding enzyme C-terminal" evidence="2">
    <location>
        <begin position="497"/>
        <end position="575"/>
    </location>
</feature>
<evidence type="ECO:0000313" key="4">
    <source>
        <dbReference type="Proteomes" id="UP000824189"/>
    </source>
</evidence>
<proteinExistence type="predicted"/>
<dbReference type="InterPro" id="IPR025110">
    <property type="entry name" value="AMP-bd_C"/>
</dbReference>
<dbReference type="NCBIfam" id="NF004114">
    <property type="entry name" value="PRK05605.1"/>
    <property type="match status" value="1"/>
</dbReference>
<dbReference type="CDD" id="cd05936">
    <property type="entry name" value="FC-FACS_FadD_like"/>
    <property type="match status" value="1"/>
</dbReference>
<dbReference type="InterPro" id="IPR045851">
    <property type="entry name" value="AMP-bd_C_sf"/>
</dbReference>
<dbReference type="SUPFAM" id="SSF56801">
    <property type="entry name" value="Acetyl-CoA synthetase-like"/>
    <property type="match status" value="1"/>
</dbReference>
<sequence>MSDAAEATNTTNSAGAGATEGTAWKEKPYLKYYGDWTPHTLEYNNDALPHMLERTVAANKDKPLMEFFGATTTYGEFADQVKSVAAGLRELGVKPGDRVAVILPNCPQHLISIFAVHTLGATVAEHNPLYTARELQGPFQDHGAKVVITWDKIADTAQELTRNCPVEKIVSVNMIDAMPGIKRFALKLPLKSLKEKRELLHAPAPGTIPFADLLSGKIGGGRKDVKIHPDLGAEDAAFILFTSGTTGKPKGALLTHGNVMANVVQGLAWVKDLGKDGQERYLAALPLFHIYGLTLTAALGVATAGKLILLPKPEIPLIVEQLNKELPTYMPGVPTLYDKVLTAADEHNIDLKGIHNALSGAAPLPVPTTEKWEKKTGGKIIEGYGLTETSPIIVANPITPERRAGYIGIPFPDTEVRVADPEDLSRTMPDGEAGELLVRGPQIFKGYINIPEEDQPFHEDWFCTGDMAVMEEDGFIKIVSRIKEMIITGGFNVYPAEVEEFLMEHEQIQKAGVVGLPQEDGSEEVVAAVILEDGVSESAFDSEKVREWAREGLTRYKVPRRFFIVDELPADMIGKIRRREVKDLVLSMVEKG</sequence>
<reference evidence="3" key="1">
    <citation type="journal article" date="2021" name="PeerJ">
        <title>Extensive microbial diversity within the chicken gut microbiome revealed by metagenomics and culture.</title>
        <authorList>
            <person name="Gilroy R."/>
            <person name="Ravi A."/>
            <person name="Getino M."/>
            <person name="Pursley I."/>
            <person name="Horton D.L."/>
            <person name="Alikhan N.F."/>
            <person name="Baker D."/>
            <person name="Gharbi K."/>
            <person name="Hall N."/>
            <person name="Watson M."/>
            <person name="Adriaenssens E.M."/>
            <person name="Foster-Nyarko E."/>
            <person name="Jarju S."/>
            <person name="Secka A."/>
            <person name="Antonio M."/>
            <person name="Oren A."/>
            <person name="Chaudhuri R.R."/>
            <person name="La Ragione R."/>
            <person name="Hildebrand F."/>
            <person name="Pallen M.J."/>
        </authorList>
    </citation>
    <scope>NUCLEOTIDE SEQUENCE</scope>
    <source>
        <strain evidence="3">4376</strain>
    </source>
</reference>
<name>A0A9D1RY08_9CORY</name>
<evidence type="ECO:0000259" key="2">
    <source>
        <dbReference type="Pfam" id="PF13193"/>
    </source>
</evidence>
<keyword evidence="3" id="KW-0436">Ligase</keyword>
<accession>A0A9D1RY08</accession>
<gene>
    <name evidence="3" type="ORF">H9867_02570</name>
</gene>
<dbReference type="EMBL" id="DXFZ01000032">
    <property type="protein sequence ID" value="HIW95363.1"/>
    <property type="molecule type" value="Genomic_DNA"/>
</dbReference>
<dbReference type="Gene3D" id="3.30.300.30">
    <property type="match status" value="1"/>
</dbReference>
<dbReference type="InterPro" id="IPR042099">
    <property type="entry name" value="ANL_N_sf"/>
</dbReference>
<dbReference type="GO" id="GO:0016878">
    <property type="term" value="F:acid-thiol ligase activity"/>
    <property type="evidence" value="ECO:0007669"/>
    <property type="project" value="UniProtKB-ARBA"/>
</dbReference>
<comment type="caution">
    <text evidence="3">The sequence shown here is derived from an EMBL/GenBank/DDBJ whole genome shotgun (WGS) entry which is preliminary data.</text>
</comment>
<dbReference type="PROSITE" id="PS00455">
    <property type="entry name" value="AMP_BINDING"/>
    <property type="match status" value="1"/>
</dbReference>
<evidence type="ECO:0000259" key="1">
    <source>
        <dbReference type="Pfam" id="PF00501"/>
    </source>
</evidence>
<evidence type="ECO:0000313" key="3">
    <source>
        <dbReference type="EMBL" id="HIW95363.1"/>
    </source>
</evidence>